<dbReference type="EMBL" id="CP001983">
    <property type="protein sequence ID" value="ADE70081.1"/>
    <property type="molecule type" value="Genomic_DNA"/>
</dbReference>
<accession>D5DX17</accession>
<feature type="transmembrane region" description="Helical" evidence="1">
    <location>
        <begin position="20"/>
        <end position="40"/>
    </location>
</feature>
<dbReference type="AlphaFoldDB" id="D5DX17"/>
<proteinExistence type="predicted"/>
<keyword evidence="1" id="KW-0812">Transmembrane</keyword>
<evidence type="ECO:0000313" key="3">
    <source>
        <dbReference type="Proteomes" id="UP000000935"/>
    </source>
</evidence>
<evidence type="ECO:0000256" key="1">
    <source>
        <dbReference type="SAM" id="Phobius"/>
    </source>
</evidence>
<gene>
    <name evidence="2" type="ordered locus">BMQ_3059</name>
</gene>
<dbReference type="KEGG" id="bmq:BMQ_3059"/>
<dbReference type="HOGENOM" id="CLU_3229715_0_0_9"/>
<evidence type="ECO:0000313" key="2">
    <source>
        <dbReference type="EMBL" id="ADE70081.1"/>
    </source>
</evidence>
<keyword evidence="1" id="KW-0472">Membrane</keyword>
<dbReference type="Proteomes" id="UP000000935">
    <property type="component" value="Chromosome"/>
</dbReference>
<protein>
    <submittedName>
        <fullName evidence="2">Uncharacterized protein</fullName>
    </submittedName>
</protein>
<name>D5DX17_PRIM1</name>
<keyword evidence="3" id="KW-1185">Reference proteome</keyword>
<sequence length="43" mass="4812">MLLSLSLYLFMATSQYIHLIWNTIGSVMSALYLISIMVGAEES</sequence>
<organism evidence="2 3">
    <name type="scientific">Priestia megaterium (strain ATCC 12872 / QMB1551)</name>
    <name type="common">Bacillus megaterium</name>
    <dbReference type="NCBI Taxonomy" id="545693"/>
    <lineage>
        <taxon>Bacteria</taxon>
        <taxon>Bacillati</taxon>
        <taxon>Bacillota</taxon>
        <taxon>Bacilli</taxon>
        <taxon>Bacillales</taxon>
        <taxon>Bacillaceae</taxon>
        <taxon>Priestia</taxon>
    </lineage>
</organism>
<keyword evidence="1" id="KW-1133">Transmembrane helix</keyword>
<reference evidence="2 3" key="1">
    <citation type="journal article" date="2011" name="J. Bacteriol.">
        <title>Genome sequences of the biotechnologically important Bacillus megaterium strains QM B1551 and DSM319.</title>
        <authorList>
            <person name="Eppinger M."/>
            <person name="Bunk B."/>
            <person name="Johns M.A."/>
            <person name="Edirisinghe J.N."/>
            <person name="Kutumbaka K.K."/>
            <person name="Koenig S.S."/>
            <person name="Huot Creasy H."/>
            <person name="Rosovitz M.J."/>
            <person name="Riley D.R."/>
            <person name="Daugherty S."/>
            <person name="Martin M."/>
            <person name="Elbourne L.D."/>
            <person name="Paulsen I."/>
            <person name="Biedendieck R."/>
            <person name="Braun C."/>
            <person name="Grayburn S."/>
            <person name="Dhingra S."/>
            <person name="Lukyanchuk V."/>
            <person name="Ball B."/>
            <person name="Ul-Qamar R."/>
            <person name="Seibel J."/>
            <person name="Bremer E."/>
            <person name="Jahn D."/>
            <person name="Ravel J."/>
            <person name="Vary P.S."/>
        </authorList>
    </citation>
    <scope>NUCLEOTIDE SEQUENCE [LARGE SCALE GENOMIC DNA]</scope>
    <source>
        <strain evidence="3">ATCC 12872 / QMB1551</strain>
    </source>
</reference>